<dbReference type="OrthoDB" id="10261212at2759"/>
<gene>
    <name evidence="4" type="ordered locus">PAS_chr2-1_0027</name>
</gene>
<feature type="chain" id="PRO_5009950843" description="MINDY deubiquitinase domain-containing protein" evidence="2">
    <location>
        <begin position="29"/>
        <end position="449"/>
    </location>
</feature>
<feature type="signal peptide" evidence="2">
    <location>
        <begin position="1"/>
        <end position="28"/>
    </location>
</feature>
<evidence type="ECO:0000256" key="1">
    <source>
        <dbReference type="SAM" id="MobiDB-lite"/>
    </source>
</evidence>
<dbReference type="GO" id="GO:0016807">
    <property type="term" value="F:cysteine-type carboxypeptidase activity"/>
    <property type="evidence" value="ECO:0007669"/>
    <property type="project" value="TreeGrafter"/>
</dbReference>
<evidence type="ECO:0000313" key="4">
    <source>
        <dbReference type="EMBL" id="CAY68627.1"/>
    </source>
</evidence>
<reference evidence="4 5" key="1">
    <citation type="journal article" date="2009" name="Nat. Biotechnol.">
        <title>Genome sequence of the recombinant protein production host Pichia pastoris.</title>
        <authorList>
            <person name="De Schutter K."/>
            <person name="Lin Y.C."/>
            <person name="Tiels P."/>
            <person name="Van Hecke A."/>
            <person name="Glinka S."/>
            <person name="Weber-Lehmann J."/>
            <person name="Rouze P."/>
            <person name="Van de Peer Y."/>
            <person name="Callewaert N."/>
        </authorList>
    </citation>
    <scope>NUCLEOTIDE SEQUENCE [LARGE SCALE GENOMIC DNA]</scope>
    <source>
        <strain evidence="5">GS115 / ATCC 20864</strain>
    </source>
</reference>
<dbReference type="PANTHER" id="PTHR18063:SF6">
    <property type="entry name" value="UBIQUITIN CARBOXYL-TERMINAL HYDROLASE"/>
    <property type="match status" value="1"/>
</dbReference>
<dbReference type="eggNOG" id="KOG2427">
    <property type="taxonomic scope" value="Eukaryota"/>
</dbReference>
<dbReference type="GeneID" id="8198146"/>
<keyword evidence="5" id="KW-1185">Reference proteome</keyword>
<dbReference type="InParanoid" id="C4QZF3"/>
<dbReference type="RefSeq" id="XP_002490907.1">
    <property type="nucleotide sequence ID" value="XM_002490862.1"/>
</dbReference>
<dbReference type="STRING" id="644223.C4QZF3"/>
<dbReference type="InterPro" id="IPR033979">
    <property type="entry name" value="MINDY_domain"/>
</dbReference>
<dbReference type="Pfam" id="PF04424">
    <property type="entry name" value="MINDY_DUB"/>
    <property type="match status" value="1"/>
</dbReference>
<name>C4QZF3_KOMPG</name>
<feature type="domain" description="MINDY deubiquitinase" evidence="3">
    <location>
        <begin position="27"/>
        <end position="340"/>
    </location>
</feature>
<dbReference type="KEGG" id="ppa:PAS_chr2-1_0027"/>
<evidence type="ECO:0000256" key="2">
    <source>
        <dbReference type="SAM" id="SignalP"/>
    </source>
</evidence>
<dbReference type="Proteomes" id="UP000000314">
    <property type="component" value="Chromosome 2"/>
</dbReference>
<feature type="region of interest" description="Disordered" evidence="1">
    <location>
        <begin position="395"/>
        <end position="449"/>
    </location>
</feature>
<protein>
    <recommendedName>
        <fullName evidence="3">MINDY deubiquitinase domain-containing protein</fullName>
    </recommendedName>
</protein>
<sequence length="449" mass="50991">MLLGVRAILPQAPIRILLLLLHPQMTQFSTKTIQWQDDLYHDHHVNKILIQNSNGPCFLIALVNSLILASELTLNGWTNVGSKAIEASHVKAEHLVPLKELLTKNVVQLDELLNEITNLVIQVADSDFDLSPLLESLPRLHTGLNVNPNFLLPRITSKQDGNSKVLDILELFNLELYHGWLIDERTPGYELLSRLGDYDSLQSYILEIKNAIRDSALVDNYEYEDLSLEQLDHLLDKSDDARLKQFLNEYQDIQNFLRSNRTELSETGLSRLMFDSQNTIKRSSFAIFFRNEHFNTVYKNQSDSLFTLLIDEGYSKSKTYVWQTLSSVDGSNDKLLDGNFEFTIEQIQPLSQEPISIDATDFIINEEEIETANDDEALAKKLQKQEDENAARAIQKKYDKQAKTKTKSKTKSTIKSQPGSSADSNNKRDNSTAAGVKNNTEDKGKCIVM</sequence>
<feature type="compositionally biased region" description="Basic and acidic residues" evidence="1">
    <location>
        <begin position="439"/>
        <end position="449"/>
    </location>
</feature>
<dbReference type="FunCoup" id="C4QZF3">
    <property type="interactions" value="297"/>
</dbReference>
<dbReference type="GO" id="GO:0071108">
    <property type="term" value="P:protein K48-linked deubiquitination"/>
    <property type="evidence" value="ECO:0007669"/>
    <property type="project" value="TreeGrafter"/>
</dbReference>
<dbReference type="GO" id="GO:0004843">
    <property type="term" value="F:cysteine-type deubiquitinase activity"/>
    <property type="evidence" value="ECO:0007669"/>
    <property type="project" value="InterPro"/>
</dbReference>
<organism evidence="4 5">
    <name type="scientific">Komagataella phaffii (strain GS115 / ATCC 20864)</name>
    <name type="common">Yeast</name>
    <name type="synonym">Pichia pastoris</name>
    <dbReference type="NCBI Taxonomy" id="644223"/>
    <lineage>
        <taxon>Eukaryota</taxon>
        <taxon>Fungi</taxon>
        <taxon>Dikarya</taxon>
        <taxon>Ascomycota</taxon>
        <taxon>Saccharomycotina</taxon>
        <taxon>Pichiomycetes</taxon>
        <taxon>Pichiales</taxon>
        <taxon>Pichiaceae</taxon>
        <taxon>Komagataella</taxon>
    </lineage>
</organism>
<dbReference type="PANTHER" id="PTHR18063">
    <property type="entry name" value="NF-E2 INDUCIBLE PROTEIN"/>
    <property type="match status" value="1"/>
</dbReference>
<evidence type="ECO:0000313" key="5">
    <source>
        <dbReference type="Proteomes" id="UP000000314"/>
    </source>
</evidence>
<dbReference type="InterPro" id="IPR007518">
    <property type="entry name" value="MINDY"/>
</dbReference>
<dbReference type="GO" id="GO:0071944">
    <property type="term" value="C:cell periphery"/>
    <property type="evidence" value="ECO:0007669"/>
    <property type="project" value="TreeGrafter"/>
</dbReference>
<dbReference type="GO" id="GO:1990380">
    <property type="term" value="F:K48-linked deubiquitinase activity"/>
    <property type="evidence" value="ECO:0007669"/>
    <property type="project" value="InterPro"/>
</dbReference>
<dbReference type="HOGENOM" id="CLU_022566_0_1_1"/>
<feature type="compositionally biased region" description="Basic residues" evidence="1">
    <location>
        <begin position="403"/>
        <end position="412"/>
    </location>
</feature>
<evidence type="ECO:0000259" key="3">
    <source>
        <dbReference type="Pfam" id="PF04424"/>
    </source>
</evidence>
<dbReference type="OMA" id="HTRFSNE"/>
<keyword evidence="2" id="KW-0732">Signal</keyword>
<dbReference type="EMBL" id="FN392320">
    <property type="protein sequence ID" value="CAY68627.1"/>
    <property type="molecule type" value="Genomic_DNA"/>
</dbReference>
<dbReference type="AlphaFoldDB" id="C4QZF3"/>
<accession>C4QZF3</accession>
<proteinExistence type="predicted"/>
<dbReference type="GO" id="GO:0005829">
    <property type="term" value="C:cytosol"/>
    <property type="evidence" value="ECO:0007669"/>
    <property type="project" value="TreeGrafter"/>
</dbReference>